<evidence type="ECO:0000313" key="6">
    <source>
        <dbReference type="Proteomes" id="UP000516369"/>
    </source>
</evidence>
<protein>
    <submittedName>
        <fullName evidence="5">OmpH family outer membrane protein</fullName>
    </submittedName>
</protein>
<keyword evidence="6" id="KW-1185">Reference proteome</keyword>
<feature type="coiled-coil region" evidence="3">
    <location>
        <begin position="53"/>
        <end position="110"/>
    </location>
</feature>
<dbReference type="InterPro" id="IPR005632">
    <property type="entry name" value="Chaperone_Skp"/>
</dbReference>
<accession>A0A7H1N4P6</accession>
<organism evidence="5 6">
    <name type="scientific">Defluviicoccus vanus</name>
    <dbReference type="NCBI Taxonomy" id="111831"/>
    <lineage>
        <taxon>Bacteria</taxon>
        <taxon>Pseudomonadati</taxon>
        <taxon>Pseudomonadota</taxon>
        <taxon>Alphaproteobacteria</taxon>
        <taxon>Rhodospirillales</taxon>
        <taxon>Rhodospirillaceae</taxon>
        <taxon>Defluviicoccus</taxon>
    </lineage>
</organism>
<dbReference type="KEGG" id="dvn:HQ394_16825"/>
<dbReference type="AlphaFoldDB" id="A0A7H1N4P6"/>
<gene>
    <name evidence="5" type="ORF">HQ394_16825</name>
</gene>
<dbReference type="Proteomes" id="UP000516369">
    <property type="component" value="Chromosome"/>
</dbReference>
<proteinExistence type="inferred from homology"/>
<dbReference type="GO" id="GO:0050821">
    <property type="term" value="P:protein stabilization"/>
    <property type="evidence" value="ECO:0007669"/>
    <property type="project" value="TreeGrafter"/>
</dbReference>
<dbReference type="Pfam" id="PF03938">
    <property type="entry name" value="OmpH"/>
    <property type="match status" value="1"/>
</dbReference>
<dbReference type="InterPro" id="IPR024930">
    <property type="entry name" value="Skp_dom_sf"/>
</dbReference>
<dbReference type="PANTHER" id="PTHR35089">
    <property type="entry name" value="CHAPERONE PROTEIN SKP"/>
    <property type="match status" value="1"/>
</dbReference>
<evidence type="ECO:0000256" key="1">
    <source>
        <dbReference type="ARBA" id="ARBA00009091"/>
    </source>
</evidence>
<dbReference type="SUPFAM" id="SSF111384">
    <property type="entry name" value="OmpH-like"/>
    <property type="match status" value="1"/>
</dbReference>
<evidence type="ECO:0000313" key="5">
    <source>
        <dbReference type="EMBL" id="QNT70682.1"/>
    </source>
</evidence>
<keyword evidence="2 4" id="KW-0732">Signal</keyword>
<dbReference type="EMBL" id="CP053923">
    <property type="protein sequence ID" value="QNT70682.1"/>
    <property type="molecule type" value="Genomic_DNA"/>
</dbReference>
<comment type="similarity">
    <text evidence="1">Belongs to the Skp family.</text>
</comment>
<evidence type="ECO:0000256" key="2">
    <source>
        <dbReference type="ARBA" id="ARBA00022729"/>
    </source>
</evidence>
<dbReference type="SMART" id="SM00935">
    <property type="entry name" value="OmpH"/>
    <property type="match status" value="1"/>
</dbReference>
<evidence type="ECO:0000256" key="3">
    <source>
        <dbReference type="SAM" id="Coils"/>
    </source>
</evidence>
<name>A0A7H1N4P6_9PROT</name>
<evidence type="ECO:0000256" key="4">
    <source>
        <dbReference type="SAM" id="SignalP"/>
    </source>
</evidence>
<dbReference type="Gene3D" id="3.30.910.20">
    <property type="entry name" value="Skp domain"/>
    <property type="match status" value="1"/>
</dbReference>
<keyword evidence="3" id="KW-0175">Coiled coil</keyword>
<feature type="signal peptide" evidence="4">
    <location>
        <begin position="1"/>
        <end position="22"/>
    </location>
</feature>
<dbReference type="GO" id="GO:0051082">
    <property type="term" value="F:unfolded protein binding"/>
    <property type="evidence" value="ECO:0007669"/>
    <property type="project" value="InterPro"/>
</dbReference>
<dbReference type="GO" id="GO:0005829">
    <property type="term" value="C:cytosol"/>
    <property type="evidence" value="ECO:0007669"/>
    <property type="project" value="TreeGrafter"/>
</dbReference>
<reference evidence="5 6" key="1">
    <citation type="submission" date="2020-05" db="EMBL/GenBank/DDBJ databases">
        <title>Complete closed genome sequence of Defluviicoccus vanus.</title>
        <authorList>
            <person name="Bessarab I."/>
            <person name="Arumugam K."/>
            <person name="Maszenan A.M."/>
            <person name="Seviour R.J."/>
            <person name="Williams R.B."/>
        </authorList>
    </citation>
    <scope>NUCLEOTIDE SEQUENCE [LARGE SCALE GENOMIC DNA]</scope>
    <source>
        <strain evidence="5 6">Ben 114</strain>
    </source>
</reference>
<feature type="chain" id="PRO_5028879674" evidence="4">
    <location>
        <begin position="23"/>
        <end position="179"/>
    </location>
</feature>
<sequence>MTSRLAAVFLASSLFLPIAAAAADLKIAILDVERVRRTASAVKAIHSQLGQQVDAYRAATQKEEQDIRSAQEELASKRTVLSPEAYAEERRKLEEQLVGAQGRVQERRQALERVNAEAMQQVQGVLESIVAEIASDQHLTLILRKDQVVFLSPDLEITDQVLQRLDRALPTVRVSDPGR</sequence>
<dbReference type="PANTHER" id="PTHR35089:SF1">
    <property type="entry name" value="CHAPERONE PROTEIN SKP"/>
    <property type="match status" value="1"/>
</dbReference>